<accession>A0ABR0NYJ9</accession>
<dbReference type="Proteomes" id="UP001358586">
    <property type="component" value="Chromosome 8"/>
</dbReference>
<protein>
    <recommendedName>
        <fullName evidence="3">DUF4283 domain-containing protein</fullName>
    </recommendedName>
</protein>
<evidence type="ECO:0000313" key="1">
    <source>
        <dbReference type="EMBL" id="KAK5811445.1"/>
    </source>
</evidence>
<evidence type="ECO:0008006" key="3">
    <source>
        <dbReference type="Google" id="ProtNLM"/>
    </source>
</evidence>
<reference evidence="1 2" key="1">
    <citation type="submission" date="2023-03" db="EMBL/GenBank/DDBJ databases">
        <title>WGS of Gossypium arboreum.</title>
        <authorList>
            <person name="Yu D."/>
        </authorList>
    </citation>
    <scope>NUCLEOTIDE SEQUENCE [LARGE SCALE GENOMIC DNA]</scope>
    <source>
        <tissue evidence="1">Leaf</tissue>
    </source>
</reference>
<keyword evidence="2" id="KW-1185">Reference proteome</keyword>
<evidence type="ECO:0000313" key="2">
    <source>
        <dbReference type="Proteomes" id="UP001358586"/>
    </source>
</evidence>
<organism evidence="1 2">
    <name type="scientific">Gossypium arboreum</name>
    <name type="common">Tree cotton</name>
    <name type="synonym">Gossypium nanking</name>
    <dbReference type="NCBI Taxonomy" id="29729"/>
    <lineage>
        <taxon>Eukaryota</taxon>
        <taxon>Viridiplantae</taxon>
        <taxon>Streptophyta</taxon>
        <taxon>Embryophyta</taxon>
        <taxon>Tracheophyta</taxon>
        <taxon>Spermatophyta</taxon>
        <taxon>Magnoliopsida</taxon>
        <taxon>eudicotyledons</taxon>
        <taxon>Gunneridae</taxon>
        <taxon>Pentapetalae</taxon>
        <taxon>rosids</taxon>
        <taxon>malvids</taxon>
        <taxon>Malvales</taxon>
        <taxon>Malvaceae</taxon>
        <taxon>Malvoideae</taxon>
        <taxon>Gossypium</taxon>
    </lineage>
</organism>
<gene>
    <name evidence="1" type="ORF">PVK06_026776</name>
</gene>
<name>A0ABR0NYJ9_GOSAR</name>
<dbReference type="EMBL" id="JARKNE010000008">
    <property type="protein sequence ID" value="KAK5811445.1"/>
    <property type="molecule type" value="Genomic_DNA"/>
</dbReference>
<comment type="caution">
    <text evidence="1">The sequence shown here is derived from an EMBL/GenBank/DDBJ whole genome shotgun (WGS) entry which is preliminary data.</text>
</comment>
<proteinExistence type="predicted"/>
<sequence>MIEGYGAKSRLSDDQFTKKVRFNDKDIDSDLVLAVDLVVEPTISWKDKLYLTVQPWFLEFNPTQPFPSVVMAWIRFPGADRKNETGNLGNEIINFKFNMLNSIGGEENDKDFGGQDFVDSRIKNKGTLKRVRVLVKRLFLLQLG</sequence>